<keyword evidence="1" id="KW-0732">Signal</keyword>
<evidence type="ECO:0000313" key="2">
    <source>
        <dbReference type="EMBL" id="MXO98743.1"/>
    </source>
</evidence>
<evidence type="ECO:0000313" key="3">
    <source>
        <dbReference type="Proteomes" id="UP000469430"/>
    </source>
</evidence>
<gene>
    <name evidence="2" type="ORF">GRI97_07070</name>
</gene>
<dbReference type="AlphaFoldDB" id="A0A6I4TWM8"/>
<sequence>MGFRNSVWAMVAAGGALAIAAPLAAQPAEAEMAQMAADIEDVMAIGADQMAMGVSQCAAHRLRGLTITAAERGKADAGYAQLQNALDQCGVAITASAIMDRLRTVSPDASLEELERKMTLALAPATIALLMLTHQLFGIPFDQPAPMQGDLPVRIPLPAS</sequence>
<reference evidence="2 3" key="1">
    <citation type="submission" date="2019-12" db="EMBL/GenBank/DDBJ databases">
        <title>Genomic-based taxomic classification of the family Erythrobacteraceae.</title>
        <authorList>
            <person name="Xu L."/>
        </authorList>
    </citation>
    <scope>NUCLEOTIDE SEQUENCE [LARGE SCALE GENOMIC DNA]</scope>
    <source>
        <strain evidence="2 3">S36</strain>
    </source>
</reference>
<feature type="signal peptide" evidence="1">
    <location>
        <begin position="1"/>
        <end position="20"/>
    </location>
</feature>
<organism evidence="2 3">
    <name type="scientific">Croceibacterium xixiisoli</name>
    <dbReference type="NCBI Taxonomy" id="1476466"/>
    <lineage>
        <taxon>Bacteria</taxon>
        <taxon>Pseudomonadati</taxon>
        <taxon>Pseudomonadota</taxon>
        <taxon>Alphaproteobacteria</taxon>
        <taxon>Sphingomonadales</taxon>
        <taxon>Erythrobacteraceae</taxon>
        <taxon>Croceibacterium</taxon>
    </lineage>
</organism>
<keyword evidence="3" id="KW-1185">Reference proteome</keyword>
<dbReference type="EMBL" id="WTYJ01000001">
    <property type="protein sequence ID" value="MXO98743.1"/>
    <property type="molecule type" value="Genomic_DNA"/>
</dbReference>
<accession>A0A6I4TWM8</accession>
<protein>
    <submittedName>
        <fullName evidence="2">Uncharacterized protein</fullName>
    </submittedName>
</protein>
<evidence type="ECO:0000256" key="1">
    <source>
        <dbReference type="SAM" id="SignalP"/>
    </source>
</evidence>
<proteinExistence type="predicted"/>
<name>A0A6I4TWM8_9SPHN</name>
<dbReference type="Proteomes" id="UP000469430">
    <property type="component" value="Unassembled WGS sequence"/>
</dbReference>
<dbReference type="RefSeq" id="WP_161390352.1">
    <property type="nucleotide sequence ID" value="NZ_JBHSCP010000001.1"/>
</dbReference>
<feature type="chain" id="PRO_5026064164" evidence="1">
    <location>
        <begin position="21"/>
        <end position="160"/>
    </location>
</feature>
<comment type="caution">
    <text evidence="2">The sequence shown here is derived from an EMBL/GenBank/DDBJ whole genome shotgun (WGS) entry which is preliminary data.</text>
</comment>